<accession>A0A0A3JDC6</accession>
<dbReference type="GO" id="GO:0005737">
    <property type="term" value="C:cytoplasm"/>
    <property type="evidence" value="ECO:0007669"/>
    <property type="project" value="TreeGrafter"/>
</dbReference>
<dbReference type="STRING" id="1220589.CD32_11340"/>
<reference evidence="2 3" key="1">
    <citation type="submission" date="2014-02" db="EMBL/GenBank/DDBJ databases">
        <title>Draft genome sequence of Lysinibacillus odysseyi NBRC 100172.</title>
        <authorList>
            <person name="Zhang F."/>
            <person name="Wang G."/>
            <person name="Zhang L."/>
        </authorList>
    </citation>
    <scope>NUCLEOTIDE SEQUENCE [LARGE SCALE GENOMIC DNA]</scope>
    <source>
        <strain evidence="2 3">NBRC 100172</strain>
    </source>
</reference>
<dbReference type="Gene3D" id="3.40.630.30">
    <property type="match status" value="1"/>
</dbReference>
<keyword evidence="2" id="KW-0808">Transferase</keyword>
<dbReference type="InterPro" id="IPR000182">
    <property type="entry name" value="GNAT_dom"/>
</dbReference>
<protein>
    <submittedName>
        <fullName evidence="2">Acetyltransferase</fullName>
    </submittedName>
</protein>
<dbReference type="AlphaFoldDB" id="A0A0A3JDC6"/>
<dbReference type="PANTHER" id="PTHR43792:SF9">
    <property type="entry name" value="RIBOSOMAL-PROTEIN-ALANINE ACETYLTRANSFERASE"/>
    <property type="match status" value="1"/>
</dbReference>
<proteinExistence type="predicted"/>
<organism evidence="2 3">
    <name type="scientific">Lysinibacillus odysseyi 34hs-1 = NBRC 100172</name>
    <dbReference type="NCBI Taxonomy" id="1220589"/>
    <lineage>
        <taxon>Bacteria</taxon>
        <taxon>Bacillati</taxon>
        <taxon>Bacillota</taxon>
        <taxon>Bacilli</taxon>
        <taxon>Bacillales</taxon>
        <taxon>Bacillaceae</taxon>
        <taxon>Lysinibacillus</taxon>
    </lineage>
</organism>
<dbReference type="eggNOG" id="COG1670">
    <property type="taxonomic scope" value="Bacteria"/>
</dbReference>
<dbReference type="PANTHER" id="PTHR43792">
    <property type="entry name" value="GNAT FAMILY, PUTATIVE (AFU_ORTHOLOGUE AFUA_3G00765)-RELATED-RELATED"/>
    <property type="match status" value="1"/>
</dbReference>
<dbReference type="OrthoDB" id="9811523at2"/>
<dbReference type="GO" id="GO:0008999">
    <property type="term" value="F:protein-N-terminal-alanine acetyltransferase activity"/>
    <property type="evidence" value="ECO:0007669"/>
    <property type="project" value="TreeGrafter"/>
</dbReference>
<dbReference type="Proteomes" id="UP000030437">
    <property type="component" value="Unassembled WGS sequence"/>
</dbReference>
<sequence length="177" mass="20404">MFPILETERLILREITQHDKEAIFSCFSNEELLKHYGQEAFTDMAEAEALIQLFSSNYKENKGIRWGIERKGTEGLIGTVGFHALSPKHKRAEIGYEIHPDHWRKGYISEAVKGILQYGFHELSLSRIGAVVFTENDASNLLLKKLGFEREGVLRDYMVQNDIAYDTYVYSLLKNSR</sequence>
<comment type="caution">
    <text evidence="2">The sequence shown here is derived from an EMBL/GenBank/DDBJ whole genome shotgun (WGS) entry which is preliminary data.</text>
</comment>
<dbReference type="SUPFAM" id="SSF55729">
    <property type="entry name" value="Acyl-CoA N-acyltransferases (Nat)"/>
    <property type="match status" value="1"/>
</dbReference>
<dbReference type="EMBL" id="JPVP01000055">
    <property type="protein sequence ID" value="KGR85037.1"/>
    <property type="molecule type" value="Genomic_DNA"/>
</dbReference>
<evidence type="ECO:0000313" key="3">
    <source>
        <dbReference type="Proteomes" id="UP000030437"/>
    </source>
</evidence>
<dbReference type="RefSeq" id="WP_036154599.1">
    <property type="nucleotide sequence ID" value="NZ_AVCX01000006.1"/>
</dbReference>
<keyword evidence="3" id="KW-1185">Reference proteome</keyword>
<dbReference type="Pfam" id="PF13302">
    <property type="entry name" value="Acetyltransf_3"/>
    <property type="match status" value="1"/>
</dbReference>
<dbReference type="InterPro" id="IPR016181">
    <property type="entry name" value="Acyl_CoA_acyltransferase"/>
</dbReference>
<dbReference type="InterPro" id="IPR051531">
    <property type="entry name" value="N-acetyltransferase"/>
</dbReference>
<evidence type="ECO:0000259" key="1">
    <source>
        <dbReference type="PROSITE" id="PS51186"/>
    </source>
</evidence>
<gene>
    <name evidence="2" type="ORF">CD32_11340</name>
</gene>
<dbReference type="PROSITE" id="PS51186">
    <property type="entry name" value="GNAT"/>
    <property type="match status" value="1"/>
</dbReference>
<name>A0A0A3JDC6_9BACI</name>
<feature type="domain" description="N-acetyltransferase" evidence="1">
    <location>
        <begin position="10"/>
        <end position="175"/>
    </location>
</feature>
<evidence type="ECO:0000313" key="2">
    <source>
        <dbReference type="EMBL" id="KGR85037.1"/>
    </source>
</evidence>